<proteinExistence type="predicted"/>
<evidence type="ECO:0000313" key="2">
    <source>
        <dbReference type="Proteomes" id="UP001212170"/>
    </source>
</evidence>
<gene>
    <name evidence="1" type="ORF">NJT12_19715</name>
</gene>
<dbReference type="Proteomes" id="UP001212170">
    <property type="component" value="Unassembled WGS sequence"/>
</dbReference>
<accession>A0ABT4WH18</accession>
<name>A0ABT4WH18_9FLAO</name>
<dbReference type="RefSeq" id="WP_271337641.1">
    <property type="nucleotide sequence ID" value="NZ_JAMZNK010000043.1"/>
</dbReference>
<protein>
    <recommendedName>
        <fullName evidence="3">Lipoprotein</fullName>
    </recommendedName>
</protein>
<organism evidence="1 2">
    <name type="scientific">Flavobacterium azizsancarii</name>
    <dbReference type="NCBI Taxonomy" id="2961580"/>
    <lineage>
        <taxon>Bacteria</taxon>
        <taxon>Pseudomonadati</taxon>
        <taxon>Bacteroidota</taxon>
        <taxon>Flavobacteriia</taxon>
        <taxon>Flavobacteriales</taxon>
        <taxon>Flavobacteriaceae</taxon>
        <taxon>Flavobacterium</taxon>
    </lineage>
</organism>
<evidence type="ECO:0000313" key="1">
    <source>
        <dbReference type="EMBL" id="MDA6071856.1"/>
    </source>
</evidence>
<evidence type="ECO:0008006" key="3">
    <source>
        <dbReference type="Google" id="ProtNLM"/>
    </source>
</evidence>
<keyword evidence="2" id="KW-1185">Reference proteome</keyword>
<dbReference type="EMBL" id="JAMZNK010000043">
    <property type="protein sequence ID" value="MDA6071856.1"/>
    <property type="molecule type" value="Genomic_DNA"/>
</dbReference>
<dbReference type="PROSITE" id="PS51257">
    <property type="entry name" value="PROKAR_LIPOPROTEIN"/>
    <property type="match status" value="1"/>
</dbReference>
<reference evidence="1 2" key="1">
    <citation type="journal article" date="2023" name="Chemosphere">
        <title>Whole genome analysis of Flavobacterium aziz-sancarii sp. nov., isolated from Ardley Island (Antarctica), revealed a rich resistome and bioremediation potential.</title>
        <authorList>
            <person name="Otur C."/>
            <person name="Okay S."/>
            <person name="Kurt-Kizildogan A."/>
        </authorList>
    </citation>
    <scope>NUCLEOTIDE SEQUENCE [LARGE SCALE GENOMIC DNA]</scope>
    <source>
        <strain evidence="1 2">AC</strain>
    </source>
</reference>
<sequence>MKIICVILLLLIFLGCKKDLIEKEMNLMNEMNFVPSKSMKIKNLLPFKNDHVCIGTYVLKNDSIISQYEIESKYSLIVIKLKNVSKNCAFNNHQSANYPTPGYFSTINEGLYEVNLSPEILKDDYKINSITFFSDNEINYQINNDTIKSFNLNFSKYVIKINNEDAKVIYSKIEYYGLKNINANIVIYQIEDEAYIFIMTPLKKNIHMDKNKLNEHLFGNNSLKQKI</sequence>
<comment type="caution">
    <text evidence="1">The sequence shown here is derived from an EMBL/GenBank/DDBJ whole genome shotgun (WGS) entry which is preliminary data.</text>
</comment>